<proteinExistence type="predicted"/>
<keyword evidence="2" id="KW-1185">Reference proteome</keyword>
<reference evidence="1 2" key="1">
    <citation type="submission" date="2016-03" db="EMBL/GenBank/DDBJ databases">
        <title>Fine-scale spatial genetic structure of a fungal parasite of coffee scale insects.</title>
        <authorList>
            <person name="Jackson D."/>
            <person name="Zemenick K.A."/>
            <person name="Malloure B."/>
            <person name="Quandt C.A."/>
            <person name="James T.Y."/>
        </authorList>
    </citation>
    <scope>NUCLEOTIDE SEQUENCE [LARGE SCALE GENOMIC DNA]</scope>
    <source>
        <strain evidence="1 2">UM487</strain>
    </source>
</reference>
<comment type="caution">
    <text evidence="1">The sequence shown here is derived from an EMBL/GenBank/DDBJ whole genome shotgun (WGS) entry which is preliminary data.</text>
</comment>
<dbReference type="AlphaFoldDB" id="A0A179ITJ8"/>
<organism evidence="1 2">
    <name type="scientific">Cordyceps confragosa</name>
    <name type="common">Lecanicillium lecanii</name>
    <dbReference type="NCBI Taxonomy" id="2714763"/>
    <lineage>
        <taxon>Eukaryota</taxon>
        <taxon>Fungi</taxon>
        <taxon>Dikarya</taxon>
        <taxon>Ascomycota</taxon>
        <taxon>Pezizomycotina</taxon>
        <taxon>Sordariomycetes</taxon>
        <taxon>Hypocreomycetidae</taxon>
        <taxon>Hypocreales</taxon>
        <taxon>Cordycipitaceae</taxon>
        <taxon>Akanthomyces</taxon>
    </lineage>
</organism>
<evidence type="ECO:0000313" key="2">
    <source>
        <dbReference type="Proteomes" id="UP000243081"/>
    </source>
</evidence>
<protein>
    <submittedName>
        <fullName evidence="1">Uncharacterized protein</fullName>
    </submittedName>
</protein>
<accession>A0A179ITJ8</accession>
<dbReference type="EMBL" id="LUKN01000183">
    <property type="protein sequence ID" value="OAR05645.1"/>
    <property type="molecule type" value="Genomic_DNA"/>
</dbReference>
<dbReference type="Proteomes" id="UP000243081">
    <property type="component" value="Unassembled WGS sequence"/>
</dbReference>
<name>A0A179ITJ8_CORDF</name>
<evidence type="ECO:0000313" key="1">
    <source>
        <dbReference type="EMBL" id="OAR05645.1"/>
    </source>
</evidence>
<gene>
    <name evidence="1" type="ORF">LLEC1_04764</name>
</gene>
<sequence>MLPVFNEDDLRGWLNSARKYTQHISYPQSTGTGPEMALQCYLPEIRSSVSVMNSSSRTGAGLAKARDWGAACTSDAAVAGRARRTNDVGMVSFSTLEASQCVYSLDITFLAVHNLGQ</sequence>